<organism evidence="1 2">
    <name type="scientific">Armillaria tabescens</name>
    <name type="common">Ringless honey mushroom</name>
    <name type="synonym">Agaricus tabescens</name>
    <dbReference type="NCBI Taxonomy" id="1929756"/>
    <lineage>
        <taxon>Eukaryota</taxon>
        <taxon>Fungi</taxon>
        <taxon>Dikarya</taxon>
        <taxon>Basidiomycota</taxon>
        <taxon>Agaricomycotina</taxon>
        <taxon>Agaricomycetes</taxon>
        <taxon>Agaricomycetidae</taxon>
        <taxon>Agaricales</taxon>
        <taxon>Marasmiineae</taxon>
        <taxon>Physalacriaceae</taxon>
        <taxon>Desarmillaria</taxon>
    </lineage>
</organism>
<accession>A0AA39MSY6</accession>
<dbReference type="AlphaFoldDB" id="A0AA39MSY6"/>
<sequence length="65" mass="7304">MDEGAWMSCMVLTMAIKTMTGFLFLFSVLSSDYLKDPSPTRNDRCQALTFKPSPNVEPYIYSLSG</sequence>
<gene>
    <name evidence="1" type="ORF">EV420DRAFT_1648757</name>
</gene>
<evidence type="ECO:0000313" key="2">
    <source>
        <dbReference type="Proteomes" id="UP001175211"/>
    </source>
</evidence>
<comment type="caution">
    <text evidence="1">The sequence shown here is derived from an EMBL/GenBank/DDBJ whole genome shotgun (WGS) entry which is preliminary data.</text>
</comment>
<protein>
    <submittedName>
        <fullName evidence="1">Uncharacterized protein</fullName>
    </submittedName>
</protein>
<dbReference type="RefSeq" id="XP_060325220.1">
    <property type="nucleotide sequence ID" value="XM_060478214.1"/>
</dbReference>
<proteinExistence type="predicted"/>
<evidence type="ECO:0000313" key="1">
    <source>
        <dbReference type="EMBL" id="KAK0444650.1"/>
    </source>
</evidence>
<name>A0AA39MSY6_ARMTA</name>
<reference evidence="1" key="1">
    <citation type="submission" date="2023-06" db="EMBL/GenBank/DDBJ databases">
        <authorList>
            <consortium name="Lawrence Berkeley National Laboratory"/>
            <person name="Ahrendt S."/>
            <person name="Sahu N."/>
            <person name="Indic B."/>
            <person name="Wong-Bajracharya J."/>
            <person name="Merenyi Z."/>
            <person name="Ke H.-M."/>
            <person name="Monk M."/>
            <person name="Kocsube S."/>
            <person name="Drula E."/>
            <person name="Lipzen A."/>
            <person name="Balint B."/>
            <person name="Henrissat B."/>
            <person name="Andreopoulos B."/>
            <person name="Martin F.M."/>
            <person name="Harder C.B."/>
            <person name="Rigling D."/>
            <person name="Ford K.L."/>
            <person name="Foster G.D."/>
            <person name="Pangilinan J."/>
            <person name="Papanicolaou A."/>
            <person name="Barry K."/>
            <person name="LaButti K."/>
            <person name="Viragh M."/>
            <person name="Koriabine M."/>
            <person name="Yan M."/>
            <person name="Riley R."/>
            <person name="Champramary S."/>
            <person name="Plett K.L."/>
            <person name="Tsai I.J."/>
            <person name="Slot J."/>
            <person name="Sipos G."/>
            <person name="Plett J."/>
            <person name="Nagy L.G."/>
            <person name="Grigoriev I.V."/>
        </authorList>
    </citation>
    <scope>NUCLEOTIDE SEQUENCE</scope>
    <source>
        <strain evidence="1">CCBAS 213</strain>
    </source>
</reference>
<keyword evidence="2" id="KW-1185">Reference proteome</keyword>
<dbReference type="Proteomes" id="UP001175211">
    <property type="component" value="Unassembled WGS sequence"/>
</dbReference>
<dbReference type="GeneID" id="85361762"/>
<dbReference type="EMBL" id="JAUEPS010000053">
    <property type="protein sequence ID" value="KAK0444650.1"/>
    <property type="molecule type" value="Genomic_DNA"/>
</dbReference>